<dbReference type="AlphaFoldDB" id="A0AAW2G5K9"/>
<evidence type="ECO:0000313" key="2">
    <source>
        <dbReference type="Proteomes" id="UP001430953"/>
    </source>
</evidence>
<protein>
    <submittedName>
        <fullName evidence="1">Uncharacterized protein</fullName>
    </submittedName>
</protein>
<dbReference type="Proteomes" id="UP001430953">
    <property type="component" value="Unassembled WGS sequence"/>
</dbReference>
<evidence type="ECO:0000313" key="1">
    <source>
        <dbReference type="EMBL" id="KAL0122732.1"/>
    </source>
</evidence>
<dbReference type="EMBL" id="JADYXP020000006">
    <property type="protein sequence ID" value="KAL0122732.1"/>
    <property type="molecule type" value="Genomic_DNA"/>
</dbReference>
<gene>
    <name evidence="1" type="ORF">PUN28_007434</name>
</gene>
<name>A0AAW2G5K9_9HYME</name>
<keyword evidence="2" id="KW-1185">Reference proteome</keyword>
<accession>A0AAW2G5K9</accession>
<reference evidence="1 2" key="1">
    <citation type="submission" date="2023-03" db="EMBL/GenBank/DDBJ databases">
        <title>High recombination rates correlate with genetic variation in Cardiocondyla obscurior ants.</title>
        <authorList>
            <person name="Errbii M."/>
        </authorList>
    </citation>
    <scope>NUCLEOTIDE SEQUENCE [LARGE SCALE GENOMIC DNA]</scope>
    <source>
        <strain evidence="1">Alpha-2009</strain>
        <tissue evidence="1">Whole body</tissue>
    </source>
</reference>
<organism evidence="1 2">
    <name type="scientific">Cardiocondyla obscurior</name>
    <dbReference type="NCBI Taxonomy" id="286306"/>
    <lineage>
        <taxon>Eukaryota</taxon>
        <taxon>Metazoa</taxon>
        <taxon>Ecdysozoa</taxon>
        <taxon>Arthropoda</taxon>
        <taxon>Hexapoda</taxon>
        <taxon>Insecta</taxon>
        <taxon>Pterygota</taxon>
        <taxon>Neoptera</taxon>
        <taxon>Endopterygota</taxon>
        <taxon>Hymenoptera</taxon>
        <taxon>Apocrita</taxon>
        <taxon>Aculeata</taxon>
        <taxon>Formicoidea</taxon>
        <taxon>Formicidae</taxon>
        <taxon>Myrmicinae</taxon>
        <taxon>Cardiocondyla</taxon>
    </lineage>
</organism>
<proteinExistence type="predicted"/>
<sequence length="62" mass="7459">MTFLLRRDQNLVVNDENFENDLLGKNYNIVRRLVNNLRRINFPLSVSKFSRHETHPHRENAP</sequence>
<comment type="caution">
    <text evidence="1">The sequence shown here is derived from an EMBL/GenBank/DDBJ whole genome shotgun (WGS) entry which is preliminary data.</text>
</comment>